<protein>
    <submittedName>
        <fullName evidence="9">L,D-transpeptidase-like protein</fullName>
    </submittedName>
</protein>
<dbReference type="InterPro" id="IPR005490">
    <property type="entry name" value="LD_TPept_cat_dom"/>
</dbReference>
<keyword evidence="4 7" id="KW-0133">Cell shape</keyword>
<dbReference type="Proteomes" id="UP000295197">
    <property type="component" value="Unassembled WGS sequence"/>
</dbReference>
<evidence type="ECO:0000256" key="6">
    <source>
        <dbReference type="ARBA" id="ARBA00023316"/>
    </source>
</evidence>
<evidence type="ECO:0000256" key="4">
    <source>
        <dbReference type="ARBA" id="ARBA00022960"/>
    </source>
</evidence>
<evidence type="ECO:0000256" key="5">
    <source>
        <dbReference type="ARBA" id="ARBA00022984"/>
    </source>
</evidence>
<dbReference type="PANTHER" id="PTHR36699:SF1">
    <property type="entry name" value="L,D-TRANSPEPTIDASE YAFK-RELATED"/>
    <property type="match status" value="1"/>
</dbReference>
<keyword evidence="10" id="KW-1185">Reference proteome</keyword>
<dbReference type="GO" id="GO:0016740">
    <property type="term" value="F:transferase activity"/>
    <property type="evidence" value="ECO:0007669"/>
    <property type="project" value="UniProtKB-KW"/>
</dbReference>
<dbReference type="Pfam" id="PF03734">
    <property type="entry name" value="YkuD"/>
    <property type="match status" value="1"/>
</dbReference>
<keyword evidence="3" id="KW-0808">Transferase</keyword>
<sequence>MKFLHFFPLICLIMTNCNPTPTSSHTADEDRVQTALQDKGKSMQQHLTLHQLDSTNLHLLFVAYKDIDRLDVFAKSTRDTAYKRIQQYKICARSGQLGPKKAEGDKQVPEGFYHINRFNPKSKFYLSLGLNYPNAYDRAQQYTGSDIFIHGKWETVGCLPMTDELMKEIYLYALWAKESGQEKIPVYIFPFEMTDENMEKYKSQVEESTFSFWQNIQEGYLLFQKNHQELSTKVQNQKYIFTF</sequence>
<keyword evidence="5 7" id="KW-0573">Peptidoglycan synthesis</keyword>
<dbReference type="GO" id="GO:0009252">
    <property type="term" value="P:peptidoglycan biosynthetic process"/>
    <property type="evidence" value="ECO:0007669"/>
    <property type="project" value="UniProtKB-UniPathway"/>
</dbReference>
<dbReference type="PANTHER" id="PTHR36699">
    <property type="entry name" value="LD-TRANSPEPTIDASE"/>
    <property type="match status" value="1"/>
</dbReference>
<evidence type="ECO:0000256" key="1">
    <source>
        <dbReference type="ARBA" id="ARBA00004752"/>
    </source>
</evidence>
<evidence type="ECO:0000256" key="2">
    <source>
        <dbReference type="ARBA" id="ARBA00005992"/>
    </source>
</evidence>
<dbReference type="GO" id="GO:0004180">
    <property type="term" value="F:carboxypeptidase activity"/>
    <property type="evidence" value="ECO:0007669"/>
    <property type="project" value="UniProtKB-ARBA"/>
</dbReference>
<gene>
    <name evidence="9" type="ORF">EDC17_101223</name>
</gene>
<reference evidence="9 10" key="1">
    <citation type="submission" date="2019-03" db="EMBL/GenBank/DDBJ databases">
        <title>Genomic Encyclopedia of Type Strains, Phase IV (KMG-IV): sequencing the most valuable type-strain genomes for metagenomic binning, comparative biology and taxonomic classification.</title>
        <authorList>
            <person name="Goeker M."/>
        </authorList>
    </citation>
    <scope>NUCLEOTIDE SEQUENCE [LARGE SCALE GENOMIC DNA]</scope>
    <source>
        <strain evidence="9 10">DSM 22362</strain>
    </source>
</reference>
<evidence type="ECO:0000259" key="8">
    <source>
        <dbReference type="PROSITE" id="PS52029"/>
    </source>
</evidence>
<name>A0A4R3VX35_9SPHI</name>
<dbReference type="EMBL" id="SMBZ01000012">
    <property type="protein sequence ID" value="TCV16550.1"/>
    <property type="molecule type" value="Genomic_DNA"/>
</dbReference>
<dbReference type="CDD" id="cd16913">
    <property type="entry name" value="YkuD_like"/>
    <property type="match status" value="1"/>
</dbReference>
<proteinExistence type="inferred from homology"/>
<organism evidence="9 10">
    <name type="scientific">Sphingobacterium alimentarium</name>
    <dbReference type="NCBI Taxonomy" id="797292"/>
    <lineage>
        <taxon>Bacteria</taxon>
        <taxon>Pseudomonadati</taxon>
        <taxon>Bacteroidota</taxon>
        <taxon>Sphingobacteriia</taxon>
        <taxon>Sphingobacteriales</taxon>
        <taxon>Sphingobacteriaceae</taxon>
        <taxon>Sphingobacterium</taxon>
    </lineage>
</organism>
<comment type="similarity">
    <text evidence="2">Belongs to the YkuD family.</text>
</comment>
<accession>A0A4R3VX35</accession>
<dbReference type="PROSITE" id="PS52029">
    <property type="entry name" value="LD_TPASE"/>
    <property type="match status" value="1"/>
</dbReference>
<comment type="caution">
    <text evidence="9">The sequence shown here is derived from an EMBL/GenBank/DDBJ whole genome shotgun (WGS) entry which is preliminary data.</text>
</comment>
<feature type="domain" description="L,D-TPase catalytic" evidence="8">
    <location>
        <begin position="59"/>
        <end position="189"/>
    </location>
</feature>
<comment type="pathway">
    <text evidence="1 7">Cell wall biogenesis; peptidoglycan biosynthesis.</text>
</comment>
<dbReference type="UniPathway" id="UPA00219"/>
<dbReference type="AlphaFoldDB" id="A0A4R3VX35"/>
<keyword evidence="6 7" id="KW-0961">Cell wall biogenesis/degradation</keyword>
<feature type="active site" description="Proton donor/acceptor" evidence="7">
    <location>
        <position position="150"/>
    </location>
</feature>
<dbReference type="InterPro" id="IPR038063">
    <property type="entry name" value="Transpep_catalytic_dom"/>
</dbReference>
<evidence type="ECO:0000256" key="7">
    <source>
        <dbReference type="PROSITE-ProRule" id="PRU01373"/>
    </source>
</evidence>
<dbReference type="GO" id="GO:0008360">
    <property type="term" value="P:regulation of cell shape"/>
    <property type="evidence" value="ECO:0007669"/>
    <property type="project" value="UniProtKB-UniRule"/>
</dbReference>
<dbReference type="GO" id="GO:0071555">
    <property type="term" value="P:cell wall organization"/>
    <property type="evidence" value="ECO:0007669"/>
    <property type="project" value="UniProtKB-UniRule"/>
</dbReference>
<evidence type="ECO:0000256" key="3">
    <source>
        <dbReference type="ARBA" id="ARBA00022679"/>
    </source>
</evidence>
<evidence type="ECO:0000313" key="9">
    <source>
        <dbReference type="EMBL" id="TCV16550.1"/>
    </source>
</evidence>
<feature type="active site" description="Nucleophile" evidence="7">
    <location>
        <position position="158"/>
    </location>
</feature>
<dbReference type="SUPFAM" id="SSF141523">
    <property type="entry name" value="L,D-transpeptidase catalytic domain-like"/>
    <property type="match status" value="1"/>
</dbReference>
<evidence type="ECO:0000313" key="10">
    <source>
        <dbReference type="Proteomes" id="UP000295197"/>
    </source>
</evidence>